<dbReference type="PANTHER" id="PTHR32097:SF4">
    <property type="entry name" value="GENERAL STRESS PROTEIN 16U"/>
    <property type="match status" value="1"/>
</dbReference>
<comment type="caution">
    <text evidence="3">The sequence shown here is derived from an EMBL/GenBank/DDBJ whole genome shotgun (WGS) entry which is preliminary data.</text>
</comment>
<dbReference type="InterPro" id="IPR051324">
    <property type="entry name" value="Stress/Tellurium_Resist"/>
</dbReference>
<dbReference type="Proteomes" id="UP000571817">
    <property type="component" value="Unassembled WGS sequence"/>
</dbReference>
<dbReference type="EMBL" id="JACCFW010000001">
    <property type="protein sequence ID" value="NYJ73061.1"/>
    <property type="molecule type" value="Genomic_DNA"/>
</dbReference>
<dbReference type="InterPro" id="IPR003325">
    <property type="entry name" value="TerD"/>
</dbReference>
<organism evidence="3 4">
    <name type="scientific">Allobranchiibius huperziae</name>
    <dbReference type="NCBI Taxonomy" id="1874116"/>
    <lineage>
        <taxon>Bacteria</taxon>
        <taxon>Bacillati</taxon>
        <taxon>Actinomycetota</taxon>
        <taxon>Actinomycetes</taxon>
        <taxon>Micrococcales</taxon>
        <taxon>Dermacoccaceae</taxon>
        <taxon>Allobranchiibius</taxon>
    </lineage>
</organism>
<evidence type="ECO:0000256" key="1">
    <source>
        <dbReference type="ARBA" id="ARBA00008775"/>
    </source>
</evidence>
<name>A0A853DDP3_9MICO</name>
<sequence>MVTALPKGANASLTKENPGLRGVVVGVDWDAGPERVLADALTLMTILCDQRGKALSDDHVVYFNQLVSADLSTAQLQEALGDDDEQLEIELSAVPPEVDRIVVVVYVNEGVTGRRTLGQLRRCTLRVLNLDGGGVLLQTVDLAAGLDSETAVALGQVYRRGEEWKFKALGAGYSTGLAGVAKDFGVSL</sequence>
<dbReference type="Gene3D" id="2.60.60.30">
    <property type="entry name" value="sav2460 like domains"/>
    <property type="match status" value="1"/>
</dbReference>
<evidence type="ECO:0000313" key="3">
    <source>
        <dbReference type="EMBL" id="NYJ73061.1"/>
    </source>
</evidence>
<dbReference type="PANTHER" id="PTHR32097">
    <property type="entry name" value="CAMP-BINDING PROTEIN 1-RELATED"/>
    <property type="match status" value="1"/>
</dbReference>
<gene>
    <name evidence="3" type="ORF">HNR15_000024</name>
</gene>
<dbReference type="Pfam" id="PF02342">
    <property type="entry name" value="TerD"/>
    <property type="match status" value="1"/>
</dbReference>
<evidence type="ECO:0000313" key="4">
    <source>
        <dbReference type="Proteomes" id="UP000571817"/>
    </source>
</evidence>
<accession>A0A853DDP3</accession>
<proteinExistence type="inferred from homology"/>
<feature type="domain" description="TerD" evidence="2">
    <location>
        <begin position="1"/>
        <end position="184"/>
    </location>
</feature>
<dbReference type="AlphaFoldDB" id="A0A853DDP3"/>
<keyword evidence="4" id="KW-1185">Reference proteome</keyword>
<comment type="similarity">
    <text evidence="1">Belongs to the CAPAB/TerDEXZ family.</text>
</comment>
<dbReference type="CDD" id="cd06974">
    <property type="entry name" value="TerD_like"/>
    <property type="match status" value="1"/>
</dbReference>
<protein>
    <submittedName>
        <fullName evidence="3">Tellurium resistance protein TerD</fullName>
    </submittedName>
</protein>
<reference evidence="3 4" key="1">
    <citation type="submission" date="2020-07" db="EMBL/GenBank/DDBJ databases">
        <title>Sequencing the genomes of 1000 actinobacteria strains.</title>
        <authorList>
            <person name="Klenk H.-P."/>
        </authorList>
    </citation>
    <scope>NUCLEOTIDE SEQUENCE [LARGE SCALE GENOMIC DNA]</scope>
    <source>
        <strain evidence="3 4">DSM 29531</strain>
    </source>
</reference>
<evidence type="ECO:0000259" key="2">
    <source>
        <dbReference type="Pfam" id="PF02342"/>
    </source>
</evidence>
<dbReference type="RefSeq" id="WP_179478058.1">
    <property type="nucleotide sequence ID" value="NZ_JACCFW010000001.1"/>
</dbReference>